<dbReference type="Proteomes" id="UP000562492">
    <property type="component" value="Unassembled WGS sequence"/>
</dbReference>
<gene>
    <name evidence="1" type="ORF">HNP33_004244</name>
</gene>
<name>A0ABR6RLS6_9BURK</name>
<dbReference type="EMBL" id="JACHKZ010000060">
    <property type="protein sequence ID" value="MBB6580113.1"/>
    <property type="molecule type" value="Genomic_DNA"/>
</dbReference>
<proteinExistence type="predicted"/>
<reference evidence="1 2" key="1">
    <citation type="submission" date="2020-08" db="EMBL/GenBank/DDBJ databases">
        <title>Functional genomics of gut bacteria from endangered species of beetles.</title>
        <authorList>
            <person name="Carlos-Shanley C."/>
        </authorList>
    </citation>
    <scope>NUCLEOTIDE SEQUENCE [LARGE SCALE GENOMIC DNA]</scope>
    <source>
        <strain evidence="1 2">S00124</strain>
    </source>
</reference>
<dbReference type="RefSeq" id="WP_184711759.1">
    <property type="nucleotide sequence ID" value="NZ_JACHKZ010000060.1"/>
</dbReference>
<evidence type="ECO:0000313" key="2">
    <source>
        <dbReference type="Proteomes" id="UP000562492"/>
    </source>
</evidence>
<accession>A0ABR6RLS6</accession>
<evidence type="ECO:0000313" key="1">
    <source>
        <dbReference type="EMBL" id="MBB6580113.1"/>
    </source>
</evidence>
<protein>
    <submittedName>
        <fullName evidence="1">Uncharacterized protein</fullName>
    </submittedName>
</protein>
<sequence length="544" mass="59286">MGYKKTSIYTDKKSGEKMQISSGIRFLRSAIVVSLAVFSCTASWAARDFTPQAGTWVVSEELDGKPGRGLAIDVQGNTLFMQVFGYEKNGDATFYTATGQMKGNTVTAPLMQYQGGRSFGGDARDAVELGSPGNVTVSFANGLQGTVQFPGEGPVAMERFIAMSEQFVVGELSPRKVGRQLKLVGLDEAGQPAIAWDAMLGRENLGLFQITGKPSSRRLECSELPQLEAYICQGQEPEDGSAWVASAQLRVVGIDIQGQIEMREGETSRRYALIGMGISAGGAGIPECLQYQQIYVQTGPRYCGGPPVITPSNGTWIITDELSGKPGRGIAVDVQNGLAIAQVFNYLADGRSSFHMGSNDYAGITTTMALTRYADGRYFGGPQRSARAVEPVGEMQLQFAELNQQRLDANRVAGTVQLPGELHQRMQRLALEPETSSHQGLLGQWMLLFLGPDHTKPSWQETRFITLSRDLGDAAASEDGSVQCKRQSLEGHWLQGVVCEWWRNDRSELWKSSFMQQTNNRSASAMQIRDRHGNLLGLGDIPLD</sequence>
<comment type="caution">
    <text evidence="1">The sequence shown here is derived from an EMBL/GenBank/DDBJ whole genome shotgun (WGS) entry which is preliminary data.</text>
</comment>
<keyword evidence="2" id="KW-1185">Reference proteome</keyword>
<organism evidence="1 2">
    <name type="scientific">Comamonas odontotermitis</name>
    <dbReference type="NCBI Taxonomy" id="379895"/>
    <lineage>
        <taxon>Bacteria</taxon>
        <taxon>Pseudomonadati</taxon>
        <taxon>Pseudomonadota</taxon>
        <taxon>Betaproteobacteria</taxon>
        <taxon>Burkholderiales</taxon>
        <taxon>Comamonadaceae</taxon>
        <taxon>Comamonas</taxon>
    </lineage>
</organism>